<dbReference type="InterPro" id="IPR029058">
    <property type="entry name" value="AB_hydrolase_fold"/>
</dbReference>
<feature type="domain" description="4-O-methyl-glucuronoyl methylesterase-like" evidence="5">
    <location>
        <begin position="155"/>
        <end position="342"/>
    </location>
</feature>
<evidence type="ECO:0000256" key="4">
    <source>
        <dbReference type="SAM" id="SignalP"/>
    </source>
</evidence>
<sequence length="456" mass="52632">MGKEKYSIGFIFIMLWLCPFMANAQDDKAVRQEYLKELILLQEKPSSHDSFVGFHDLTWEDWIERTGELPPNYGVIPSIPFLPDPLIIGEGKENEKVTTMAQWESQREYFKEQVKYILSGTFPDPPTNLKAEILSERTKNGVSIQMIELRFGEDHKAKLTLEVFTPPGEGPFPVFMTQWNHRGWAQIAVRRGYMGLIYAGADAKDDTREYLELYPDYDWSTLMARAWGAHRAVDYLYTLNEVDKSKIAITGHSRNGKQSLFAAAFDERITATITSSGGTGGEFPYRYTDERHSNESIDYLVSRRTHWLHPRIRFYSGREHKMPIDQNSLMALIAPNALMFSSSIREGGGGDPWAIEQIYTSLTKVYDFLDAPEKLGIRLRDGEHAVSERDLEAFMDWLDIQFGRKNFPWDNHLSYNYSFEKWKKESGEFIDLSKFPIQSTQNIAVNVSHLEKDQEK</sequence>
<dbReference type="PATRIC" id="fig|641524.5.peg.3799"/>
<feature type="signal peptide" evidence="4">
    <location>
        <begin position="1"/>
        <end position="24"/>
    </location>
</feature>
<dbReference type="Proteomes" id="UP000014974">
    <property type="component" value="Unassembled WGS sequence"/>
</dbReference>
<protein>
    <submittedName>
        <fullName evidence="6">Glycoprotein gp2</fullName>
    </submittedName>
</protein>
<dbReference type="GO" id="GO:0052689">
    <property type="term" value="F:carboxylic ester hydrolase activity"/>
    <property type="evidence" value="ECO:0007669"/>
    <property type="project" value="UniProtKB-KW"/>
</dbReference>
<accession>S7VC28</accession>
<dbReference type="OrthoDB" id="9809261at2"/>
<comment type="caution">
    <text evidence="6">The sequence shown here is derived from an EMBL/GenBank/DDBJ whole genome shotgun (WGS) entry which is preliminary data.</text>
</comment>
<dbReference type="Gene3D" id="3.40.50.1820">
    <property type="entry name" value="alpha/beta hydrolase"/>
    <property type="match status" value="1"/>
</dbReference>
<evidence type="ECO:0000313" key="7">
    <source>
        <dbReference type="Proteomes" id="UP000014974"/>
    </source>
</evidence>
<reference evidence="6 7" key="1">
    <citation type="journal article" date="2013" name="Genome Announc.">
        <title>Draft Genome Sequence of Cyclobacterium qasimii Strain M12-11BT, Isolated from Arctic Marine Sediment.</title>
        <authorList>
            <person name="Shivaji S."/>
            <person name="Ara S."/>
            <person name="Singh A."/>
            <person name="Kumar Pinnaka A."/>
        </authorList>
    </citation>
    <scope>NUCLEOTIDE SEQUENCE [LARGE SCALE GENOMIC DNA]</scope>
    <source>
        <strain evidence="6 7">M12-11B</strain>
    </source>
</reference>
<evidence type="ECO:0000259" key="5">
    <source>
        <dbReference type="Pfam" id="PF22244"/>
    </source>
</evidence>
<dbReference type="Pfam" id="PF22244">
    <property type="entry name" value="GCE_fung"/>
    <property type="match status" value="1"/>
</dbReference>
<dbReference type="EMBL" id="ATNM01000135">
    <property type="protein sequence ID" value="EPR67127.1"/>
    <property type="molecule type" value="Genomic_DNA"/>
</dbReference>
<dbReference type="SUPFAM" id="SSF53474">
    <property type="entry name" value="alpha/beta-Hydrolases"/>
    <property type="match status" value="1"/>
</dbReference>
<evidence type="ECO:0000256" key="2">
    <source>
        <dbReference type="ARBA" id="ARBA00022729"/>
    </source>
</evidence>
<proteinExistence type="predicted"/>
<dbReference type="eggNOG" id="COG1073">
    <property type="taxonomic scope" value="Bacteria"/>
</dbReference>
<name>S7VC28_9BACT</name>
<evidence type="ECO:0000313" key="6">
    <source>
        <dbReference type="EMBL" id="EPR67127.1"/>
    </source>
</evidence>
<gene>
    <name evidence="6" type="ORF">ADICYQ_3831</name>
</gene>
<dbReference type="InterPro" id="IPR054579">
    <property type="entry name" value="GCE-like_dom"/>
</dbReference>
<feature type="chain" id="PRO_5004558251" evidence="4">
    <location>
        <begin position="25"/>
        <end position="456"/>
    </location>
</feature>
<dbReference type="AlphaFoldDB" id="S7VC28"/>
<organism evidence="6 7">
    <name type="scientific">Cyclobacterium qasimii M12-11B</name>
    <dbReference type="NCBI Taxonomy" id="641524"/>
    <lineage>
        <taxon>Bacteria</taxon>
        <taxon>Pseudomonadati</taxon>
        <taxon>Bacteroidota</taxon>
        <taxon>Cytophagia</taxon>
        <taxon>Cytophagales</taxon>
        <taxon>Cyclobacteriaceae</taxon>
        <taxon>Cyclobacterium</taxon>
    </lineage>
</organism>
<evidence type="ECO:0000256" key="1">
    <source>
        <dbReference type="ARBA" id="ARBA00022487"/>
    </source>
</evidence>
<dbReference type="RefSeq" id="WP_020893432.1">
    <property type="nucleotide sequence ID" value="NZ_ATNM01000135.1"/>
</dbReference>
<keyword evidence="1" id="KW-0719">Serine esterase</keyword>
<keyword evidence="2 4" id="KW-0732">Signal</keyword>
<dbReference type="STRING" id="641524.ADICYQ_3831"/>
<evidence type="ECO:0000256" key="3">
    <source>
        <dbReference type="ARBA" id="ARBA00022801"/>
    </source>
</evidence>
<keyword evidence="3" id="KW-0378">Hydrolase</keyword>